<feature type="transmembrane region" description="Helical" evidence="1">
    <location>
        <begin position="37"/>
        <end position="54"/>
    </location>
</feature>
<keyword evidence="1" id="KW-1133">Transmembrane helix</keyword>
<evidence type="ECO:0000313" key="2">
    <source>
        <dbReference type="EMBL" id="KAA0065566.1"/>
    </source>
</evidence>
<evidence type="ECO:0000313" key="3">
    <source>
        <dbReference type="Proteomes" id="UP000321393"/>
    </source>
</evidence>
<sequence>MDDLRRETVDDTNRGESSFSSRVFRIGSRKKLSTNRVQNVVVFAFYSTILLGGVRQER</sequence>
<comment type="caution">
    <text evidence="2">The sequence shown here is derived from an EMBL/GenBank/DDBJ whole genome shotgun (WGS) entry which is preliminary data.</text>
</comment>
<dbReference type="Proteomes" id="UP000321393">
    <property type="component" value="Unassembled WGS sequence"/>
</dbReference>
<keyword evidence="2" id="KW-0808">Transferase</keyword>
<name>A0A5A7VGV7_CUCMM</name>
<proteinExistence type="predicted"/>
<gene>
    <name evidence="2" type="ORF">E6C27_scaffold90G00040</name>
</gene>
<protein>
    <submittedName>
        <fullName evidence="2">Leucine-rich repeat receptor-like serine/threonine-protein kinase</fullName>
    </submittedName>
</protein>
<dbReference type="EMBL" id="SSTE01001308">
    <property type="protein sequence ID" value="KAA0065566.1"/>
    <property type="molecule type" value="Genomic_DNA"/>
</dbReference>
<organism evidence="2 3">
    <name type="scientific">Cucumis melo var. makuwa</name>
    <name type="common">Oriental melon</name>
    <dbReference type="NCBI Taxonomy" id="1194695"/>
    <lineage>
        <taxon>Eukaryota</taxon>
        <taxon>Viridiplantae</taxon>
        <taxon>Streptophyta</taxon>
        <taxon>Embryophyta</taxon>
        <taxon>Tracheophyta</taxon>
        <taxon>Spermatophyta</taxon>
        <taxon>Magnoliopsida</taxon>
        <taxon>eudicotyledons</taxon>
        <taxon>Gunneridae</taxon>
        <taxon>Pentapetalae</taxon>
        <taxon>rosids</taxon>
        <taxon>fabids</taxon>
        <taxon>Cucurbitales</taxon>
        <taxon>Cucurbitaceae</taxon>
        <taxon>Benincaseae</taxon>
        <taxon>Cucumis</taxon>
    </lineage>
</organism>
<evidence type="ECO:0000256" key="1">
    <source>
        <dbReference type="SAM" id="Phobius"/>
    </source>
</evidence>
<keyword evidence="1" id="KW-0812">Transmembrane</keyword>
<keyword evidence="2" id="KW-0675">Receptor</keyword>
<reference evidence="2 3" key="1">
    <citation type="submission" date="2019-08" db="EMBL/GenBank/DDBJ databases">
        <title>Draft genome sequences of two oriental melons (Cucumis melo L. var makuwa).</title>
        <authorList>
            <person name="Kwon S.-Y."/>
        </authorList>
    </citation>
    <scope>NUCLEOTIDE SEQUENCE [LARGE SCALE GENOMIC DNA]</scope>
    <source>
        <strain evidence="3">cv. SW 3</strain>
        <tissue evidence="2">Leaf</tissue>
    </source>
</reference>
<keyword evidence="2" id="KW-0418">Kinase</keyword>
<accession>A0A5A7VGV7</accession>
<keyword evidence="1" id="KW-0472">Membrane</keyword>
<dbReference type="GO" id="GO:0016301">
    <property type="term" value="F:kinase activity"/>
    <property type="evidence" value="ECO:0007669"/>
    <property type="project" value="UniProtKB-KW"/>
</dbReference>
<dbReference type="AlphaFoldDB" id="A0A5A7VGV7"/>